<name>A0A4R6QPV5_9BURK</name>
<comment type="caution">
    <text evidence="2">The sequence shown here is derived from an EMBL/GenBank/DDBJ whole genome shotgun (WGS) entry which is preliminary data.</text>
</comment>
<dbReference type="AlphaFoldDB" id="A0A4R6QPV5"/>
<keyword evidence="3" id="KW-1185">Reference proteome</keyword>
<dbReference type="Pfam" id="PF00903">
    <property type="entry name" value="Glyoxalase"/>
    <property type="match status" value="1"/>
</dbReference>
<dbReference type="CDD" id="cd07246">
    <property type="entry name" value="VOC_like"/>
    <property type="match status" value="1"/>
</dbReference>
<reference evidence="2 3" key="1">
    <citation type="submission" date="2019-03" db="EMBL/GenBank/DDBJ databases">
        <title>Genomic Encyclopedia of Type Strains, Phase IV (KMG-IV): sequencing the most valuable type-strain genomes for metagenomic binning, comparative biology and taxonomic classification.</title>
        <authorList>
            <person name="Goeker M."/>
        </authorList>
    </citation>
    <scope>NUCLEOTIDE SEQUENCE [LARGE SCALE GENOMIC DNA]</scope>
    <source>
        <strain evidence="2 3">DSM 16998</strain>
    </source>
</reference>
<proteinExistence type="predicted"/>
<dbReference type="RefSeq" id="WP_133700181.1">
    <property type="nucleotide sequence ID" value="NZ_SNXS01000002.1"/>
</dbReference>
<gene>
    <name evidence="2" type="ORF">DES47_102478</name>
</gene>
<dbReference type="InParanoid" id="A0A4R6QPV5"/>
<dbReference type="Gene3D" id="3.30.720.120">
    <property type="match status" value="1"/>
</dbReference>
<organism evidence="2 3">
    <name type="scientific">Roseateles toxinivorans</name>
    <dbReference type="NCBI Taxonomy" id="270368"/>
    <lineage>
        <taxon>Bacteria</taxon>
        <taxon>Pseudomonadati</taxon>
        <taxon>Pseudomonadota</taxon>
        <taxon>Betaproteobacteria</taxon>
        <taxon>Burkholderiales</taxon>
        <taxon>Sphaerotilaceae</taxon>
        <taxon>Roseateles</taxon>
    </lineage>
</organism>
<dbReference type="InterPro" id="IPR004360">
    <property type="entry name" value="Glyas_Fos-R_dOase_dom"/>
</dbReference>
<accession>A0A4R6QPV5</accession>
<evidence type="ECO:0000313" key="2">
    <source>
        <dbReference type="EMBL" id="TDP72733.1"/>
    </source>
</evidence>
<sequence>MTAARTVPSGCLKPYLVVADAARAIRFYVQAFGATESFRLAEPSGKIGHAELRIGDSEFMLADEYPDFGALGPVSVGGTPVAIHLYVADADATMARAEALGATTLRAAKDEFYGDRCGMLTDPFGHRWHIATRLQEVTPEEMQRRWSEALAG</sequence>
<dbReference type="InterPro" id="IPR037523">
    <property type="entry name" value="VOC_core"/>
</dbReference>
<dbReference type="SUPFAM" id="SSF54593">
    <property type="entry name" value="Glyoxalase/Bleomycin resistance protein/Dihydroxybiphenyl dioxygenase"/>
    <property type="match status" value="1"/>
</dbReference>
<dbReference type="PANTHER" id="PTHR34109:SF1">
    <property type="entry name" value="VOC DOMAIN-CONTAINING PROTEIN"/>
    <property type="match status" value="1"/>
</dbReference>
<evidence type="ECO:0000259" key="1">
    <source>
        <dbReference type="PROSITE" id="PS51819"/>
    </source>
</evidence>
<feature type="domain" description="VOC" evidence="1">
    <location>
        <begin position="8"/>
        <end position="133"/>
    </location>
</feature>
<dbReference type="EMBL" id="SNXS01000002">
    <property type="protein sequence ID" value="TDP72733.1"/>
    <property type="molecule type" value="Genomic_DNA"/>
</dbReference>
<dbReference type="PANTHER" id="PTHR34109">
    <property type="entry name" value="BNAUNNG04460D PROTEIN-RELATED"/>
    <property type="match status" value="1"/>
</dbReference>
<dbReference type="PROSITE" id="PS51819">
    <property type="entry name" value="VOC"/>
    <property type="match status" value="1"/>
</dbReference>
<dbReference type="Proteomes" id="UP000295361">
    <property type="component" value="Unassembled WGS sequence"/>
</dbReference>
<dbReference type="Gene3D" id="3.30.720.110">
    <property type="match status" value="1"/>
</dbReference>
<dbReference type="InterPro" id="IPR029068">
    <property type="entry name" value="Glyas_Bleomycin-R_OHBP_Dase"/>
</dbReference>
<evidence type="ECO:0000313" key="3">
    <source>
        <dbReference type="Proteomes" id="UP000295361"/>
    </source>
</evidence>
<dbReference type="OrthoDB" id="9795306at2"/>
<protein>
    <submittedName>
        <fullName evidence="2">PhnB protein</fullName>
    </submittedName>
</protein>